<dbReference type="Proteomes" id="UP001550853">
    <property type="component" value="Unassembled WGS sequence"/>
</dbReference>
<feature type="region of interest" description="Disordered" evidence="1">
    <location>
        <begin position="142"/>
        <end position="191"/>
    </location>
</feature>
<dbReference type="InterPro" id="IPR001387">
    <property type="entry name" value="Cro/C1-type_HTH"/>
</dbReference>
<dbReference type="InterPro" id="IPR010982">
    <property type="entry name" value="Lambda_DNA-bd_dom_sf"/>
</dbReference>
<dbReference type="EMBL" id="JBEZVI010000040">
    <property type="protein sequence ID" value="MEU3714291.1"/>
    <property type="molecule type" value="Genomic_DNA"/>
</dbReference>
<sequence length="191" mass="20015">MSDHTSATDQEGRPLLRAFGQRLNELIATLYPDERKRPGYARLAKEIRETTGGAISGTYLWELATGKKRNVTLEQLDVLAEYFGVPPEYFLSEDVAERVNSQLRLAIALRDSRVRNLALRAEGLSPATLDAVLTIVEEARKVQNLEPAAGDGGDDDGDGDGDGGGDGGGGDGGDGDGDGGDGPGKPSAASS</sequence>
<keyword evidence="4" id="KW-1185">Reference proteome</keyword>
<feature type="domain" description="HTH cro/C1-type" evidence="2">
    <location>
        <begin position="68"/>
        <end position="90"/>
    </location>
</feature>
<comment type="caution">
    <text evidence="3">The sequence shown here is derived from an EMBL/GenBank/DDBJ whole genome shotgun (WGS) entry which is preliminary data.</text>
</comment>
<evidence type="ECO:0000256" key="1">
    <source>
        <dbReference type="SAM" id="MobiDB-lite"/>
    </source>
</evidence>
<feature type="compositionally biased region" description="Acidic residues" evidence="1">
    <location>
        <begin position="152"/>
        <end position="163"/>
    </location>
</feature>
<proteinExistence type="predicted"/>
<evidence type="ECO:0000313" key="3">
    <source>
        <dbReference type="EMBL" id="MEU3714291.1"/>
    </source>
</evidence>
<gene>
    <name evidence="3" type="ORF">AB0E61_29860</name>
</gene>
<organism evidence="3 4">
    <name type="scientific">Streptomyces catenulae</name>
    <dbReference type="NCBI Taxonomy" id="66875"/>
    <lineage>
        <taxon>Bacteria</taxon>
        <taxon>Bacillati</taxon>
        <taxon>Actinomycetota</taxon>
        <taxon>Actinomycetes</taxon>
        <taxon>Kitasatosporales</taxon>
        <taxon>Streptomycetaceae</taxon>
        <taxon>Streptomyces</taxon>
    </lineage>
</organism>
<accession>A0ABV2Z8K0</accession>
<evidence type="ECO:0000259" key="2">
    <source>
        <dbReference type="PROSITE" id="PS50943"/>
    </source>
</evidence>
<name>A0ABV2Z8K0_9ACTN</name>
<protein>
    <recommendedName>
        <fullName evidence="2">HTH cro/C1-type domain-containing protein</fullName>
    </recommendedName>
</protein>
<evidence type="ECO:0000313" key="4">
    <source>
        <dbReference type="Proteomes" id="UP001550853"/>
    </source>
</evidence>
<dbReference type="Gene3D" id="1.10.260.40">
    <property type="entry name" value="lambda repressor-like DNA-binding domains"/>
    <property type="match status" value="1"/>
</dbReference>
<dbReference type="RefSeq" id="WP_245655152.1">
    <property type="nucleotide sequence ID" value="NZ_JBEZVI010000040.1"/>
</dbReference>
<reference evidence="3 4" key="1">
    <citation type="submission" date="2024-06" db="EMBL/GenBank/DDBJ databases">
        <title>The Natural Products Discovery Center: Release of the First 8490 Sequenced Strains for Exploring Actinobacteria Biosynthetic Diversity.</title>
        <authorList>
            <person name="Kalkreuter E."/>
            <person name="Kautsar S.A."/>
            <person name="Yang D."/>
            <person name="Bader C.D."/>
            <person name="Teijaro C.N."/>
            <person name="Fluegel L."/>
            <person name="Davis C.M."/>
            <person name="Simpson J.R."/>
            <person name="Lauterbach L."/>
            <person name="Steele A.D."/>
            <person name="Gui C."/>
            <person name="Meng S."/>
            <person name="Li G."/>
            <person name="Viehrig K."/>
            <person name="Ye F."/>
            <person name="Su P."/>
            <person name="Kiefer A.F."/>
            <person name="Nichols A."/>
            <person name="Cepeda A.J."/>
            <person name="Yan W."/>
            <person name="Fan B."/>
            <person name="Jiang Y."/>
            <person name="Adhikari A."/>
            <person name="Zheng C.-J."/>
            <person name="Schuster L."/>
            <person name="Cowan T.M."/>
            <person name="Smanski M.J."/>
            <person name="Chevrette M.G."/>
            <person name="De Carvalho L.P.S."/>
            <person name="Shen B."/>
        </authorList>
    </citation>
    <scope>NUCLEOTIDE SEQUENCE [LARGE SCALE GENOMIC DNA]</scope>
    <source>
        <strain evidence="3 4">NPDC033039</strain>
    </source>
</reference>
<dbReference type="PROSITE" id="PS50943">
    <property type="entry name" value="HTH_CROC1"/>
    <property type="match status" value="1"/>
</dbReference>